<evidence type="ECO:0000259" key="1">
    <source>
        <dbReference type="Pfam" id="PF18669"/>
    </source>
</evidence>
<protein>
    <recommendedName>
        <fullName evidence="1">Trimeric autotransporter adhesin Trp ring domain-containing protein</fullName>
    </recommendedName>
</protein>
<organism evidence="2 3">
    <name type="scientific">Actinobacillus minor NM305</name>
    <dbReference type="NCBI Taxonomy" id="637911"/>
    <lineage>
        <taxon>Bacteria</taxon>
        <taxon>Pseudomonadati</taxon>
        <taxon>Pseudomonadota</taxon>
        <taxon>Gammaproteobacteria</taxon>
        <taxon>Pasteurellales</taxon>
        <taxon>Pasteurellaceae</taxon>
        <taxon>Actinobacillus</taxon>
    </lineage>
</organism>
<evidence type="ECO:0000313" key="3">
    <source>
        <dbReference type="Proteomes" id="UP000005532"/>
    </source>
</evidence>
<feature type="domain" description="Trimeric autotransporter adhesin Trp ring" evidence="1">
    <location>
        <begin position="17"/>
        <end position="63"/>
    </location>
</feature>
<dbReference type="Gene3D" id="3.90.1780.10">
    <property type="entry name" value="Trimeric adhesin"/>
    <property type="match status" value="1"/>
</dbReference>
<proteinExistence type="predicted"/>
<feature type="non-terminal residue" evidence="2">
    <location>
        <position position="138"/>
    </location>
</feature>
<dbReference type="Proteomes" id="UP000005532">
    <property type="component" value="Unassembled WGS sequence"/>
</dbReference>
<comment type="caution">
    <text evidence="2">The sequence shown here is derived from an EMBL/GenBank/DDBJ whole genome shotgun (WGS) entry which is preliminary data.</text>
</comment>
<dbReference type="EMBL" id="ACQL01000045">
    <property type="protein sequence ID" value="EER47982.1"/>
    <property type="molecule type" value="Genomic_DNA"/>
</dbReference>
<gene>
    <name evidence="2" type="ORF">AM305_05142</name>
</gene>
<name>C5RZD4_9PAST</name>
<dbReference type="InterPro" id="IPR037174">
    <property type="entry name" value="Trimeric_adhesin"/>
</dbReference>
<dbReference type="Pfam" id="PF18669">
    <property type="entry name" value="Trp_ring"/>
    <property type="match status" value="1"/>
</dbReference>
<reference evidence="2 3" key="1">
    <citation type="journal article" date="2010" name="Vet. Microbiol.">
        <title>Production of haemolysins by strains of the Actinobacillus minor/porcitonsillarum complex.</title>
        <authorList>
            <person name="Arya G."/>
            <person name="Niven D.F."/>
        </authorList>
    </citation>
    <scope>NUCLEOTIDE SEQUENCE [LARGE SCALE GENOMIC DNA]</scope>
    <source>
        <strain evidence="2 3">NM305</strain>
    </source>
</reference>
<sequence>ADNILNSAATVRDLTNMGWVVSTETGEYKDTVKNANEVKFVAGSDRVSVTGETVNDVRKITIDLAKVNVGEVTDPTTPPTDKDGDINFADTATTDVKVNPNTGVVTVDVKTTELVPTDKGNITEPADAVEGAKLVNAT</sequence>
<evidence type="ECO:0000313" key="2">
    <source>
        <dbReference type="EMBL" id="EER47982.1"/>
    </source>
</evidence>
<dbReference type="InterPro" id="IPR040482">
    <property type="entry name" value="Trp_ring"/>
</dbReference>
<accession>C5RZD4</accession>
<dbReference type="AlphaFoldDB" id="C5RZD4"/>
<dbReference type="SUPFAM" id="SSF101999">
    <property type="entry name" value="Trimeric adhesin"/>
    <property type="match status" value="1"/>
</dbReference>
<dbReference type="Gene3D" id="2.20.25.140">
    <property type="match status" value="1"/>
</dbReference>
<feature type="non-terminal residue" evidence="2">
    <location>
        <position position="1"/>
    </location>
</feature>